<dbReference type="InterPro" id="IPR036388">
    <property type="entry name" value="WH-like_DNA-bd_sf"/>
</dbReference>
<dbReference type="PANTHER" id="PTHR11829:SF384">
    <property type="entry name" value="FORK-HEAD DOMAIN-CONTAINING PROTEIN"/>
    <property type="match status" value="1"/>
</dbReference>
<dbReference type="InterPro" id="IPR018122">
    <property type="entry name" value="TF_fork_head_CS_1"/>
</dbReference>
<dbReference type="FunFam" id="1.10.10.10:FF:000016">
    <property type="entry name" value="Forkhead box protein I1"/>
    <property type="match status" value="1"/>
</dbReference>
<dbReference type="InterPro" id="IPR050211">
    <property type="entry name" value="FOX_domain-containing"/>
</dbReference>
<organism evidence="9 10">
    <name type="scientific">Ciona savignyi</name>
    <name type="common">Pacific transparent sea squirt</name>
    <dbReference type="NCBI Taxonomy" id="51511"/>
    <lineage>
        <taxon>Eukaryota</taxon>
        <taxon>Metazoa</taxon>
        <taxon>Chordata</taxon>
        <taxon>Tunicata</taxon>
        <taxon>Ascidiacea</taxon>
        <taxon>Phlebobranchia</taxon>
        <taxon>Cionidae</taxon>
        <taxon>Ciona</taxon>
    </lineage>
</organism>
<dbReference type="GO" id="GO:0000981">
    <property type="term" value="F:DNA-binding transcription factor activity, RNA polymerase II-specific"/>
    <property type="evidence" value="ECO:0007669"/>
    <property type="project" value="TreeGrafter"/>
</dbReference>
<evidence type="ECO:0000256" key="6">
    <source>
        <dbReference type="PROSITE-ProRule" id="PRU00089"/>
    </source>
</evidence>
<evidence type="ECO:0000256" key="2">
    <source>
        <dbReference type="ARBA" id="ARBA00023015"/>
    </source>
</evidence>
<dbReference type="PANTHER" id="PTHR11829">
    <property type="entry name" value="FORKHEAD BOX PROTEIN"/>
    <property type="match status" value="1"/>
</dbReference>
<evidence type="ECO:0000256" key="7">
    <source>
        <dbReference type="SAM" id="MobiDB-lite"/>
    </source>
</evidence>
<reference evidence="9" key="2">
    <citation type="submission" date="2025-08" db="UniProtKB">
        <authorList>
            <consortium name="Ensembl"/>
        </authorList>
    </citation>
    <scope>IDENTIFICATION</scope>
</reference>
<dbReference type="Gene3D" id="1.10.10.10">
    <property type="entry name" value="Winged helix-like DNA-binding domain superfamily/Winged helix DNA-binding domain"/>
    <property type="match status" value="1"/>
</dbReference>
<reference evidence="10" key="1">
    <citation type="submission" date="2003-08" db="EMBL/GenBank/DDBJ databases">
        <authorList>
            <person name="Birren B."/>
            <person name="Nusbaum C."/>
            <person name="Abebe A."/>
            <person name="Abouelleil A."/>
            <person name="Adekoya E."/>
            <person name="Ait-zahra M."/>
            <person name="Allen N."/>
            <person name="Allen T."/>
            <person name="An P."/>
            <person name="Anderson M."/>
            <person name="Anderson S."/>
            <person name="Arachchi H."/>
            <person name="Armbruster J."/>
            <person name="Bachantsang P."/>
            <person name="Baldwin J."/>
            <person name="Barry A."/>
            <person name="Bayul T."/>
            <person name="Blitshsteyn B."/>
            <person name="Bloom T."/>
            <person name="Blye J."/>
            <person name="Boguslavskiy L."/>
            <person name="Borowsky M."/>
            <person name="Boukhgalter B."/>
            <person name="Brunache A."/>
            <person name="Butler J."/>
            <person name="Calixte N."/>
            <person name="Calvo S."/>
            <person name="Camarata J."/>
            <person name="Campo K."/>
            <person name="Chang J."/>
            <person name="Cheshatsang Y."/>
            <person name="Citroen M."/>
            <person name="Collymore A."/>
            <person name="Considine T."/>
            <person name="Cook A."/>
            <person name="Cooke P."/>
            <person name="Corum B."/>
            <person name="Cuomo C."/>
            <person name="David R."/>
            <person name="Dawoe T."/>
            <person name="Degray S."/>
            <person name="Dodge S."/>
            <person name="Dooley K."/>
            <person name="Dorje P."/>
            <person name="Dorjee K."/>
            <person name="Dorris L."/>
            <person name="Duffey N."/>
            <person name="Dupes A."/>
            <person name="Elkins T."/>
            <person name="Engels R."/>
            <person name="Erickson J."/>
            <person name="Farina A."/>
            <person name="Faro S."/>
            <person name="Ferreira P."/>
            <person name="Fischer H."/>
            <person name="Fitzgerald M."/>
            <person name="Foley K."/>
            <person name="Gage D."/>
            <person name="Galagan J."/>
            <person name="Gearin G."/>
            <person name="Gnerre S."/>
            <person name="Gnirke A."/>
            <person name="Goyette A."/>
            <person name="Graham J."/>
            <person name="Grandbois E."/>
            <person name="Gyaltsen K."/>
            <person name="Hafez N."/>
            <person name="Hagopian D."/>
            <person name="Hagos B."/>
            <person name="Hall J."/>
            <person name="Hatcher B."/>
            <person name="Heller A."/>
            <person name="Higgins H."/>
            <person name="Honan T."/>
            <person name="Horn A."/>
            <person name="Houde N."/>
            <person name="Hughes L."/>
            <person name="Hulme W."/>
            <person name="Husby E."/>
            <person name="Iliev I."/>
            <person name="Jaffe D."/>
            <person name="Jones C."/>
            <person name="Kamal M."/>
            <person name="Kamat A."/>
            <person name="Kamvysselis M."/>
            <person name="Karlsson E."/>
            <person name="Kells C."/>
            <person name="Kieu A."/>
            <person name="Kisner P."/>
            <person name="Kodira C."/>
            <person name="Kulbokas E."/>
            <person name="Labutti K."/>
            <person name="Lama D."/>
            <person name="Landers T."/>
            <person name="Leger J."/>
            <person name="Levine S."/>
            <person name="Lewis D."/>
            <person name="Lewis T."/>
            <person name="Lindblad-toh K."/>
            <person name="Liu X."/>
            <person name="Lokyitsang T."/>
            <person name="Lokyitsang Y."/>
            <person name="Lucien O."/>
            <person name="Lui A."/>
            <person name="Ma L.J."/>
            <person name="Mabbitt R."/>
            <person name="Macdonald J."/>
            <person name="Maclean C."/>
            <person name="Major J."/>
            <person name="Manning J."/>
            <person name="Marabella R."/>
            <person name="Maru K."/>
            <person name="Matthews C."/>
            <person name="Mauceli E."/>
            <person name="Mccarthy M."/>
            <person name="Mcdonough S."/>
            <person name="Mcghee T."/>
            <person name="Meldrim J."/>
            <person name="Meneus L."/>
            <person name="Mesirov J."/>
            <person name="Mihalev A."/>
            <person name="Mihova T."/>
            <person name="Mikkelsen T."/>
            <person name="Mlenga V."/>
            <person name="Moru K."/>
            <person name="Mozes J."/>
            <person name="Mulrain L."/>
            <person name="Munson G."/>
            <person name="Naylor J."/>
            <person name="Newes C."/>
            <person name="Nguyen C."/>
            <person name="Nguyen N."/>
            <person name="Nguyen T."/>
            <person name="Nicol R."/>
            <person name="Nielsen C."/>
            <person name="Nizzari M."/>
            <person name="Norbu C."/>
            <person name="Norbu N."/>
            <person name="O'donnell P."/>
            <person name="Okoawo O."/>
            <person name="O'leary S."/>
            <person name="Omotosho B."/>
            <person name="O'neill K."/>
            <person name="Osman S."/>
            <person name="Parker S."/>
            <person name="Perrin D."/>
            <person name="Phunkhang P."/>
            <person name="Piqani B."/>
            <person name="Purcell S."/>
            <person name="Rachupka T."/>
            <person name="Ramasamy U."/>
            <person name="Rameau R."/>
            <person name="Ray V."/>
            <person name="Raymond C."/>
            <person name="Retta R."/>
            <person name="Richardson S."/>
            <person name="Rise C."/>
            <person name="Rodriguez J."/>
            <person name="Rogers J."/>
            <person name="Rogov P."/>
            <person name="Rutman M."/>
            <person name="Schupbach R."/>
            <person name="Seaman C."/>
            <person name="Settipalli S."/>
            <person name="Sharpe T."/>
            <person name="Sheridan J."/>
            <person name="Sherpa N."/>
            <person name="Shi J."/>
            <person name="Smirnov S."/>
            <person name="Smith C."/>
            <person name="Sougnez C."/>
            <person name="Spencer B."/>
            <person name="Stalker J."/>
            <person name="Stange-thomann N."/>
            <person name="Stavropoulos S."/>
            <person name="Stetson K."/>
            <person name="Stone C."/>
            <person name="Stone S."/>
            <person name="Stubbs M."/>
            <person name="Talamas J."/>
            <person name="Tchuinga P."/>
            <person name="Tenzing P."/>
            <person name="Tesfaye S."/>
            <person name="Theodore J."/>
            <person name="Thoulutsang Y."/>
            <person name="Topham K."/>
            <person name="Towey S."/>
            <person name="Tsamla T."/>
            <person name="Tsomo N."/>
            <person name="Vallee D."/>
            <person name="Vassiliev H."/>
            <person name="Venkataraman V."/>
            <person name="Vinson J."/>
            <person name="Vo A."/>
            <person name="Wade C."/>
            <person name="Wang S."/>
            <person name="Wangchuk T."/>
            <person name="Wangdi T."/>
            <person name="Whittaker C."/>
            <person name="Wilkinson J."/>
            <person name="Wu Y."/>
            <person name="Wyman D."/>
            <person name="Yadav S."/>
            <person name="Yang S."/>
            <person name="Yang X."/>
            <person name="Yeager S."/>
            <person name="Yee E."/>
            <person name="Young G."/>
            <person name="Zainoun J."/>
            <person name="Zembeck L."/>
            <person name="Zimmer A."/>
            <person name="Zody M."/>
            <person name="Lander E."/>
        </authorList>
    </citation>
    <scope>NUCLEOTIDE SEQUENCE [LARGE SCALE GENOMIC DNA]</scope>
</reference>
<evidence type="ECO:0000256" key="4">
    <source>
        <dbReference type="ARBA" id="ARBA00023163"/>
    </source>
</evidence>
<dbReference type="InParanoid" id="H2YXU0"/>
<keyword evidence="3 6" id="KW-0238">DNA-binding</keyword>
<evidence type="ECO:0000256" key="5">
    <source>
        <dbReference type="ARBA" id="ARBA00023242"/>
    </source>
</evidence>
<feature type="compositionally biased region" description="Low complexity" evidence="7">
    <location>
        <begin position="201"/>
        <end position="212"/>
    </location>
</feature>
<dbReference type="AlphaFoldDB" id="H2YXU0"/>
<dbReference type="OMA" id="VIHIRTN"/>
<protein>
    <recommendedName>
        <fullName evidence="8">Fork-head domain-containing protein</fullName>
    </recommendedName>
</protein>
<dbReference type="GO" id="GO:0009653">
    <property type="term" value="P:anatomical structure morphogenesis"/>
    <property type="evidence" value="ECO:0007669"/>
    <property type="project" value="TreeGrafter"/>
</dbReference>
<dbReference type="eggNOG" id="KOG2294">
    <property type="taxonomic scope" value="Eukaryota"/>
</dbReference>
<evidence type="ECO:0000259" key="8">
    <source>
        <dbReference type="PROSITE" id="PS50039"/>
    </source>
</evidence>
<keyword evidence="10" id="KW-1185">Reference proteome</keyword>
<comment type="subcellular location">
    <subcellularLocation>
        <location evidence="1 6">Nucleus</location>
    </subcellularLocation>
</comment>
<proteinExistence type="predicted"/>
<dbReference type="Proteomes" id="UP000007875">
    <property type="component" value="Unassembled WGS sequence"/>
</dbReference>
<dbReference type="SMART" id="SM00339">
    <property type="entry name" value="FH"/>
    <property type="match status" value="1"/>
</dbReference>
<dbReference type="GO" id="GO:0005634">
    <property type="term" value="C:nucleus"/>
    <property type="evidence" value="ECO:0007669"/>
    <property type="project" value="UniProtKB-SubCell"/>
</dbReference>
<feature type="DNA-binding region" description="Fork-head" evidence="6">
    <location>
        <begin position="487"/>
        <end position="581"/>
    </location>
</feature>
<dbReference type="GO" id="GO:0030154">
    <property type="term" value="P:cell differentiation"/>
    <property type="evidence" value="ECO:0007669"/>
    <property type="project" value="TreeGrafter"/>
</dbReference>
<dbReference type="InterPro" id="IPR001766">
    <property type="entry name" value="Fork_head_dom"/>
</dbReference>
<dbReference type="PROSITE" id="PS00657">
    <property type="entry name" value="FORK_HEAD_1"/>
    <property type="match status" value="1"/>
</dbReference>
<dbReference type="GO" id="GO:0000978">
    <property type="term" value="F:RNA polymerase II cis-regulatory region sequence-specific DNA binding"/>
    <property type="evidence" value="ECO:0007669"/>
    <property type="project" value="TreeGrafter"/>
</dbReference>
<dbReference type="PROSITE" id="PS50039">
    <property type="entry name" value="FORK_HEAD_3"/>
    <property type="match status" value="1"/>
</dbReference>
<feature type="domain" description="Fork-head" evidence="8">
    <location>
        <begin position="487"/>
        <end position="581"/>
    </location>
</feature>
<dbReference type="CDD" id="cd20025">
    <property type="entry name" value="FH_FOXI"/>
    <property type="match status" value="1"/>
</dbReference>
<feature type="region of interest" description="Disordered" evidence="7">
    <location>
        <begin position="197"/>
        <end position="227"/>
    </location>
</feature>
<evidence type="ECO:0000256" key="1">
    <source>
        <dbReference type="ARBA" id="ARBA00004123"/>
    </source>
</evidence>
<dbReference type="Ensembl" id="ENSCSAVT00000010275.1">
    <property type="protein sequence ID" value="ENSCSAVP00000010151.1"/>
    <property type="gene ID" value="ENSCSAVG00000005989.1"/>
</dbReference>
<dbReference type="GeneTree" id="ENSGT00940000161176"/>
<dbReference type="HOGENOM" id="CLU_022716_0_0_1"/>
<dbReference type="Pfam" id="PF00250">
    <property type="entry name" value="Forkhead"/>
    <property type="match status" value="1"/>
</dbReference>
<evidence type="ECO:0000313" key="10">
    <source>
        <dbReference type="Proteomes" id="UP000007875"/>
    </source>
</evidence>
<dbReference type="STRING" id="51511.ENSCSAVP00000010151"/>
<keyword evidence="5 6" id="KW-0539">Nucleus</keyword>
<keyword evidence="4" id="KW-0804">Transcription</keyword>
<keyword evidence="2" id="KW-0805">Transcription regulation</keyword>
<evidence type="ECO:0000313" key="9">
    <source>
        <dbReference type="Ensembl" id="ENSCSAVP00000010151.1"/>
    </source>
</evidence>
<dbReference type="InterPro" id="IPR030456">
    <property type="entry name" value="TF_fork_head_CS_2"/>
</dbReference>
<name>H2YXU0_CIOSA</name>
<accession>H2YXU0</accession>
<evidence type="ECO:0000256" key="3">
    <source>
        <dbReference type="ARBA" id="ARBA00023125"/>
    </source>
</evidence>
<dbReference type="PRINTS" id="PR00053">
    <property type="entry name" value="FORKHEAD"/>
</dbReference>
<reference evidence="9" key="3">
    <citation type="submission" date="2025-09" db="UniProtKB">
        <authorList>
            <consortium name="Ensembl"/>
        </authorList>
    </citation>
    <scope>IDENTIFICATION</scope>
</reference>
<sequence length="708" mass="77641">MAEAIASYGSNVGTKVAYGGNTTPNAIKIRTGMFHGREGKEPSNCVKGAHMVQLAGDGASFDTTHAGSRLRLNATSAEATNFATTSAPLSPSLGYDNTHSTDGRHKGKLCEVRGEFNVNTTPDQTKNTSIYSQDTSRNITETSKYEFTPLTPCKPLGSFQPVGMVNTTSHYASVTGGMHHYDSPLHNHIGMEYSDMRRNSSHSLSSGRSNSSCGLTPNLASPDQDPGFIQQSYPFHEQSSQEPSLSPLMECIAALQQGASSDLNEIPSPLGEYDLEYTLGKGASNAGENCYLDAWDNVHRFPEESDQVAFTSLSNYQVNYSSGSQSFVPQSYHAGYSNENNSCQYASLSTYDSGHGAHRAYSGKKSDPRETFHAVGQEETELSSGIASKLPLLSYPGSAAVDDQFTGGCLRQYARLNSRNEGLMKSEAFETNGFSESNVAFGTDERLTPIRQCQSASPCRRSTVADDNKVVPEFSGVGKEEGDSSNRPPYSYSALIALAIQSTPGKRMTLRQIYQYVVSYFPFYKNSKTGWRNSIRHNLSLNDCFKKVPRNDNDPGKGNYWTLDPGSEKMFDNGNFRRRRRRRADMRDVNNIIQKVPDHVAMCIPSKANSASFESKLSDGPTMSRDHEYIGCDVSTSSELMNTDAESYSNVIHIRTNLLTTPVHNAQQHGFKQEGTRGYLDDYPAAFPSQIQEPTCEVTTDKAFTNLA</sequence>
<dbReference type="SUPFAM" id="SSF46785">
    <property type="entry name" value="Winged helix' DNA-binding domain"/>
    <property type="match status" value="1"/>
</dbReference>
<dbReference type="PROSITE" id="PS00658">
    <property type="entry name" value="FORK_HEAD_2"/>
    <property type="match status" value="1"/>
</dbReference>
<dbReference type="InterPro" id="IPR036390">
    <property type="entry name" value="WH_DNA-bd_sf"/>
</dbReference>